<evidence type="ECO:0000313" key="3">
    <source>
        <dbReference type="EMBL" id="EGG02497.1"/>
    </source>
</evidence>
<dbReference type="GeneID" id="18932185"/>
<name>F4RYM9_MELLP</name>
<feature type="region of interest" description="Disordered" evidence="1">
    <location>
        <begin position="1"/>
        <end position="34"/>
    </location>
</feature>
<feature type="transmembrane region" description="Helical" evidence="2">
    <location>
        <begin position="192"/>
        <end position="211"/>
    </location>
</feature>
<dbReference type="EMBL" id="GL883130">
    <property type="protein sequence ID" value="EGG02497.1"/>
    <property type="molecule type" value="Genomic_DNA"/>
</dbReference>
<dbReference type="Proteomes" id="UP000001072">
    <property type="component" value="Unassembled WGS sequence"/>
</dbReference>
<dbReference type="RefSeq" id="XP_007414186.1">
    <property type="nucleotide sequence ID" value="XM_007414124.1"/>
</dbReference>
<keyword evidence="4" id="KW-1185">Reference proteome</keyword>
<evidence type="ECO:0000256" key="1">
    <source>
        <dbReference type="SAM" id="MobiDB-lite"/>
    </source>
</evidence>
<keyword evidence="2" id="KW-0812">Transmembrane</keyword>
<accession>F4RYM9</accession>
<dbReference type="KEGG" id="mlr:MELLADRAFT_72766"/>
<proteinExistence type="predicted"/>
<dbReference type="AlphaFoldDB" id="F4RYM9"/>
<sequence>MKDEECIDMSNEISEDTTTEHNRTLSGSSLSSSSHLRLSSLSSDKTCVETPELLAGSFLDEQKEILAEQDTLFSSTATTPILCLENIQSNPAPASPSLLSTTSSLESQKSFEPEAFQSFCEEKSKPNFPQIQEGGIASVETFEVQIVATSDIFESLSSVGLCGVGNSSDRKCIVTPKSIYVQRSSFTIVSRAGFVLFFSIILHFSLEMFLFKS</sequence>
<dbReference type="HOGENOM" id="CLU_1294655_0_0_1"/>
<reference evidence="4" key="1">
    <citation type="journal article" date="2011" name="Proc. Natl. Acad. Sci. U.S.A.">
        <title>Obligate biotrophy features unraveled by the genomic analysis of rust fungi.</title>
        <authorList>
            <person name="Duplessis S."/>
            <person name="Cuomo C.A."/>
            <person name="Lin Y.-C."/>
            <person name="Aerts A."/>
            <person name="Tisserant E."/>
            <person name="Veneault-Fourrey C."/>
            <person name="Joly D.L."/>
            <person name="Hacquard S."/>
            <person name="Amselem J."/>
            <person name="Cantarel B.L."/>
            <person name="Chiu R."/>
            <person name="Coutinho P.M."/>
            <person name="Feau N."/>
            <person name="Field M."/>
            <person name="Frey P."/>
            <person name="Gelhaye E."/>
            <person name="Goldberg J."/>
            <person name="Grabherr M.G."/>
            <person name="Kodira C.D."/>
            <person name="Kohler A."/>
            <person name="Kuees U."/>
            <person name="Lindquist E.A."/>
            <person name="Lucas S.M."/>
            <person name="Mago R."/>
            <person name="Mauceli E."/>
            <person name="Morin E."/>
            <person name="Murat C."/>
            <person name="Pangilinan J.L."/>
            <person name="Park R."/>
            <person name="Pearson M."/>
            <person name="Quesneville H."/>
            <person name="Rouhier N."/>
            <person name="Sakthikumar S."/>
            <person name="Salamov A.A."/>
            <person name="Schmutz J."/>
            <person name="Selles B."/>
            <person name="Shapiro H."/>
            <person name="Tanguay P."/>
            <person name="Tuskan G.A."/>
            <person name="Henrissat B."/>
            <person name="Van de Peer Y."/>
            <person name="Rouze P."/>
            <person name="Ellis J.G."/>
            <person name="Dodds P.N."/>
            <person name="Schein J.E."/>
            <person name="Zhong S."/>
            <person name="Hamelin R.C."/>
            <person name="Grigoriev I.V."/>
            <person name="Szabo L.J."/>
            <person name="Martin F."/>
        </authorList>
    </citation>
    <scope>NUCLEOTIDE SEQUENCE [LARGE SCALE GENOMIC DNA]</scope>
    <source>
        <strain evidence="4">98AG31 / pathotype 3-4-7</strain>
    </source>
</reference>
<keyword evidence="2" id="KW-0472">Membrane</keyword>
<evidence type="ECO:0000256" key="2">
    <source>
        <dbReference type="SAM" id="Phobius"/>
    </source>
</evidence>
<protein>
    <submittedName>
        <fullName evidence="3">Uncharacterized protein</fullName>
    </submittedName>
</protein>
<dbReference type="OrthoDB" id="10634314at2759"/>
<dbReference type="VEuPathDB" id="FungiDB:MELLADRAFT_72766"/>
<evidence type="ECO:0000313" key="4">
    <source>
        <dbReference type="Proteomes" id="UP000001072"/>
    </source>
</evidence>
<organism evidence="4">
    <name type="scientific">Melampsora larici-populina (strain 98AG31 / pathotype 3-4-7)</name>
    <name type="common">Poplar leaf rust fungus</name>
    <dbReference type="NCBI Taxonomy" id="747676"/>
    <lineage>
        <taxon>Eukaryota</taxon>
        <taxon>Fungi</taxon>
        <taxon>Dikarya</taxon>
        <taxon>Basidiomycota</taxon>
        <taxon>Pucciniomycotina</taxon>
        <taxon>Pucciniomycetes</taxon>
        <taxon>Pucciniales</taxon>
        <taxon>Melampsoraceae</taxon>
        <taxon>Melampsora</taxon>
    </lineage>
</organism>
<gene>
    <name evidence="3" type="ORF">MELLADRAFT_72766</name>
</gene>
<feature type="compositionally biased region" description="Low complexity" evidence="1">
    <location>
        <begin position="25"/>
        <end position="34"/>
    </location>
</feature>
<dbReference type="InParanoid" id="F4RYM9"/>
<keyword evidence="2" id="KW-1133">Transmembrane helix</keyword>